<keyword evidence="3 6" id="KW-0812">Transmembrane</keyword>
<dbReference type="PROSITE" id="PS50850">
    <property type="entry name" value="MFS"/>
    <property type="match status" value="1"/>
</dbReference>
<feature type="transmembrane region" description="Helical" evidence="6">
    <location>
        <begin position="218"/>
        <end position="244"/>
    </location>
</feature>
<evidence type="ECO:0000256" key="5">
    <source>
        <dbReference type="ARBA" id="ARBA00023136"/>
    </source>
</evidence>
<keyword evidence="9" id="KW-1185">Reference proteome</keyword>
<dbReference type="Proteomes" id="UP001199469">
    <property type="component" value="Unassembled WGS sequence"/>
</dbReference>
<gene>
    <name evidence="8" type="ORF">LQ327_03350</name>
</gene>
<proteinExistence type="predicted"/>
<evidence type="ECO:0000256" key="3">
    <source>
        <dbReference type="ARBA" id="ARBA00022692"/>
    </source>
</evidence>
<evidence type="ECO:0000256" key="4">
    <source>
        <dbReference type="ARBA" id="ARBA00022989"/>
    </source>
</evidence>
<keyword evidence="5 6" id="KW-0472">Membrane</keyword>
<dbReference type="PANTHER" id="PTHR43385:SF1">
    <property type="entry name" value="RIBOFLAVIN TRANSPORTER RIBJ"/>
    <property type="match status" value="1"/>
</dbReference>
<dbReference type="EMBL" id="JAJNDB010000001">
    <property type="protein sequence ID" value="MCD2192432.1"/>
    <property type="molecule type" value="Genomic_DNA"/>
</dbReference>
<feature type="transmembrane region" description="Helical" evidence="6">
    <location>
        <begin position="79"/>
        <end position="98"/>
    </location>
</feature>
<feature type="domain" description="Major facilitator superfamily (MFS) profile" evidence="7">
    <location>
        <begin position="1"/>
        <end position="392"/>
    </location>
</feature>
<feature type="transmembrane region" description="Helical" evidence="6">
    <location>
        <begin position="307"/>
        <end position="325"/>
    </location>
</feature>
<feature type="transmembrane region" description="Helical" evidence="6">
    <location>
        <begin position="12"/>
        <end position="31"/>
    </location>
</feature>
<dbReference type="Pfam" id="PF07690">
    <property type="entry name" value="MFS_1"/>
    <property type="match status" value="1"/>
</dbReference>
<reference evidence="8 9" key="1">
    <citation type="submission" date="2021-11" db="EMBL/GenBank/DDBJ databases">
        <title>Draft genome sequence of Actinomycetospora sp. SF1 isolated from the rhizosphere soil.</title>
        <authorList>
            <person name="Duangmal K."/>
            <person name="Chantavorakit T."/>
        </authorList>
    </citation>
    <scope>NUCLEOTIDE SEQUENCE [LARGE SCALE GENOMIC DNA]</scope>
    <source>
        <strain evidence="8 9">TBRC 5722</strain>
    </source>
</reference>
<dbReference type="InterPro" id="IPR052983">
    <property type="entry name" value="MFS_Riboflavin_Transporter"/>
</dbReference>
<feature type="transmembrane region" description="Helical" evidence="6">
    <location>
        <begin position="250"/>
        <end position="271"/>
    </location>
</feature>
<feature type="transmembrane region" description="Helical" evidence="6">
    <location>
        <begin position="371"/>
        <end position="390"/>
    </location>
</feature>
<keyword evidence="4 6" id="KW-1133">Transmembrane helix</keyword>
<comment type="caution">
    <text evidence="8">The sequence shown here is derived from an EMBL/GenBank/DDBJ whole genome shotgun (WGS) entry which is preliminary data.</text>
</comment>
<evidence type="ECO:0000313" key="8">
    <source>
        <dbReference type="EMBL" id="MCD2192432.1"/>
    </source>
</evidence>
<dbReference type="InterPro" id="IPR020846">
    <property type="entry name" value="MFS_dom"/>
</dbReference>
<feature type="transmembrane region" description="Helical" evidence="6">
    <location>
        <begin position="138"/>
        <end position="163"/>
    </location>
</feature>
<evidence type="ECO:0000259" key="7">
    <source>
        <dbReference type="PROSITE" id="PS50850"/>
    </source>
</evidence>
<name>A0ABS8P2F1_9PSEU</name>
<evidence type="ECO:0000256" key="1">
    <source>
        <dbReference type="ARBA" id="ARBA00004651"/>
    </source>
</evidence>
<feature type="transmembrane region" description="Helical" evidence="6">
    <location>
        <begin position="104"/>
        <end position="126"/>
    </location>
</feature>
<keyword evidence="2" id="KW-0813">Transport</keyword>
<dbReference type="InterPro" id="IPR036259">
    <property type="entry name" value="MFS_trans_sf"/>
</dbReference>
<dbReference type="InterPro" id="IPR011701">
    <property type="entry name" value="MFS"/>
</dbReference>
<dbReference type="SUPFAM" id="SSF103473">
    <property type="entry name" value="MFS general substrate transporter"/>
    <property type="match status" value="1"/>
</dbReference>
<feature type="transmembrane region" description="Helical" evidence="6">
    <location>
        <begin position="43"/>
        <end position="67"/>
    </location>
</feature>
<dbReference type="Gene3D" id="1.20.1250.20">
    <property type="entry name" value="MFS general substrate transporter like domains"/>
    <property type="match status" value="1"/>
</dbReference>
<evidence type="ECO:0000256" key="6">
    <source>
        <dbReference type="SAM" id="Phobius"/>
    </source>
</evidence>
<accession>A0ABS8P2F1</accession>
<protein>
    <submittedName>
        <fullName evidence="8">MFS transporter</fullName>
    </submittedName>
</protein>
<evidence type="ECO:0000313" key="9">
    <source>
        <dbReference type="Proteomes" id="UP001199469"/>
    </source>
</evidence>
<evidence type="ECO:0000256" key="2">
    <source>
        <dbReference type="ARBA" id="ARBA00022448"/>
    </source>
</evidence>
<feature type="transmembrane region" description="Helical" evidence="6">
    <location>
        <begin position="169"/>
        <end position="188"/>
    </location>
</feature>
<dbReference type="PANTHER" id="PTHR43385">
    <property type="entry name" value="RIBOFLAVIN TRANSPORTER RIBJ"/>
    <property type="match status" value="1"/>
</dbReference>
<feature type="transmembrane region" description="Helical" evidence="6">
    <location>
        <begin position="345"/>
        <end position="365"/>
    </location>
</feature>
<sequence>MARLLPDARGRALAALCVTEISSWGTLYYAFPVLLGPITADTGWSATAAVGAFSTGAVVSAGTGILVGRLIDSYGPRPVMTTGSVLGVLALLAVSAAPSLPWFYLAWALGGVAQAATFYPPAFAAITRWYGEARLRALTTVTLVAGFASTVFAPLTAFLVGHLSWRGSYVVLAVVFGVVTIPLHLFLLTPPWSRSSGGSGPSAEEAERARSVVRSGRFVVLAVVMTVAGFGLYAATINVVPLLVSRGAPLSTAALGLGLVGVGQVSGRLVFGPLCRATTPGGRVTLVIVVGGMCVVLLGLLPGPVGVLIAVGIAAGAARGLHTLLQASAVSDRWGTASFGRINGVFSAPLTVAVAPAPAGGVVLAGLVGGFGTAFVVLGAVAVVAGVVALRL</sequence>
<feature type="transmembrane region" description="Helical" evidence="6">
    <location>
        <begin position="283"/>
        <end position="301"/>
    </location>
</feature>
<dbReference type="RefSeq" id="WP_230730107.1">
    <property type="nucleotide sequence ID" value="NZ_JAJNDB010000001.1"/>
</dbReference>
<organism evidence="8 9">
    <name type="scientific">Actinomycetospora endophytica</name>
    <dbReference type="NCBI Taxonomy" id="2291215"/>
    <lineage>
        <taxon>Bacteria</taxon>
        <taxon>Bacillati</taxon>
        <taxon>Actinomycetota</taxon>
        <taxon>Actinomycetes</taxon>
        <taxon>Pseudonocardiales</taxon>
        <taxon>Pseudonocardiaceae</taxon>
        <taxon>Actinomycetospora</taxon>
    </lineage>
</organism>
<comment type="subcellular location">
    <subcellularLocation>
        <location evidence="1">Cell membrane</location>
        <topology evidence="1">Multi-pass membrane protein</topology>
    </subcellularLocation>
</comment>